<comment type="domain">
    <text evidence="5">The RxLR-dEER motif acts to carry the protein into the host cell cytoplasm through binding to cell surface phosphatidylinositol-3-phosphate.</text>
</comment>
<comment type="subcellular location">
    <subcellularLocation>
        <location evidence="1 5">Secreted</location>
    </subcellularLocation>
</comment>
<keyword evidence="7" id="KW-1185">Reference proteome</keyword>
<accession>A0A225WBV9</accession>
<protein>
    <recommendedName>
        <fullName evidence="5">RxLR effector protein</fullName>
    </recommendedName>
</protein>
<evidence type="ECO:0000256" key="3">
    <source>
        <dbReference type="ARBA" id="ARBA00022525"/>
    </source>
</evidence>
<dbReference type="InterPro" id="IPR031825">
    <property type="entry name" value="RXLR"/>
</dbReference>
<dbReference type="AlphaFoldDB" id="A0A225WBV9"/>
<comment type="similarity">
    <text evidence="2 5">Belongs to the RxLR effector family.</text>
</comment>
<evidence type="ECO:0000256" key="5">
    <source>
        <dbReference type="RuleBase" id="RU367124"/>
    </source>
</evidence>
<keyword evidence="3 5" id="KW-0964">Secreted</keyword>
<dbReference type="Pfam" id="PF16810">
    <property type="entry name" value="RXLR"/>
    <property type="match status" value="1"/>
</dbReference>
<dbReference type="EMBL" id="NBNE01001168">
    <property type="protein sequence ID" value="OWZ15226.1"/>
    <property type="molecule type" value="Genomic_DNA"/>
</dbReference>
<dbReference type="PROSITE" id="PS51257">
    <property type="entry name" value="PROKAR_LIPOPROTEIN"/>
    <property type="match status" value="1"/>
</dbReference>
<evidence type="ECO:0000256" key="2">
    <source>
        <dbReference type="ARBA" id="ARBA00010400"/>
    </source>
</evidence>
<dbReference type="Proteomes" id="UP000198211">
    <property type="component" value="Unassembled WGS sequence"/>
</dbReference>
<dbReference type="OrthoDB" id="97448at2759"/>
<name>A0A225WBV9_9STRA</name>
<sequence length="121" mass="13651">MRLSQVVLFTVFAFASCSTSIANATNVVPNALPTIRSSNERIHESHRYLKGNKKTNAVNAEDEERVVSFKQYLGVFKFPKNFSNMPGAKQLKWLGDKFGKNAGRVFNALHKYRMSKPNAQI</sequence>
<comment type="function">
    <text evidence="5">Effector that suppresses plant defense responses during pathogen infection.</text>
</comment>
<feature type="signal peptide" evidence="5">
    <location>
        <begin position="1"/>
        <end position="24"/>
    </location>
</feature>
<gene>
    <name evidence="6" type="ORF">PHMEG_00011173</name>
</gene>
<feature type="chain" id="PRO_5044988331" description="RxLR effector protein" evidence="5">
    <location>
        <begin position="25"/>
        <end position="121"/>
    </location>
</feature>
<comment type="caution">
    <text evidence="6">The sequence shown here is derived from an EMBL/GenBank/DDBJ whole genome shotgun (WGS) entry which is preliminary data.</text>
</comment>
<evidence type="ECO:0000313" key="6">
    <source>
        <dbReference type="EMBL" id="OWZ15226.1"/>
    </source>
</evidence>
<evidence type="ECO:0000313" key="7">
    <source>
        <dbReference type="Proteomes" id="UP000198211"/>
    </source>
</evidence>
<reference evidence="7" key="1">
    <citation type="submission" date="2017-03" db="EMBL/GenBank/DDBJ databases">
        <title>Phytopthora megakarya and P. palmivora, two closely related causual agents of cacao black pod achieved similar genome size and gene model numbers by different mechanisms.</title>
        <authorList>
            <person name="Ali S."/>
            <person name="Shao J."/>
            <person name="Larry D.J."/>
            <person name="Kronmiller B."/>
            <person name="Shen D."/>
            <person name="Strem M.D."/>
            <person name="Melnick R.L."/>
            <person name="Guiltinan M.J."/>
            <person name="Tyler B.M."/>
            <person name="Meinhardt L.W."/>
            <person name="Bailey B.A."/>
        </authorList>
    </citation>
    <scope>NUCLEOTIDE SEQUENCE [LARGE SCALE GENOMIC DNA]</scope>
    <source>
        <strain evidence="7">zdho120</strain>
    </source>
</reference>
<keyword evidence="4 5" id="KW-0732">Signal</keyword>
<organism evidence="6 7">
    <name type="scientific">Phytophthora megakarya</name>
    <dbReference type="NCBI Taxonomy" id="4795"/>
    <lineage>
        <taxon>Eukaryota</taxon>
        <taxon>Sar</taxon>
        <taxon>Stramenopiles</taxon>
        <taxon>Oomycota</taxon>
        <taxon>Peronosporomycetes</taxon>
        <taxon>Peronosporales</taxon>
        <taxon>Peronosporaceae</taxon>
        <taxon>Phytophthora</taxon>
    </lineage>
</organism>
<evidence type="ECO:0000256" key="1">
    <source>
        <dbReference type="ARBA" id="ARBA00004613"/>
    </source>
</evidence>
<evidence type="ECO:0000256" key="4">
    <source>
        <dbReference type="ARBA" id="ARBA00022729"/>
    </source>
</evidence>
<proteinExistence type="inferred from homology"/>